<dbReference type="InterPro" id="IPR005231">
    <property type="entry name" value="NAC_arc"/>
</dbReference>
<dbReference type="GO" id="GO:0003723">
    <property type="term" value="F:RNA binding"/>
    <property type="evidence" value="ECO:0007669"/>
    <property type="project" value="UniProtKB-KW"/>
</dbReference>
<gene>
    <name evidence="6" type="ORF">B1B_11009</name>
</gene>
<dbReference type="EMBL" id="AUZY01007117">
    <property type="protein sequence ID" value="EQD51459.1"/>
    <property type="molecule type" value="Genomic_DNA"/>
</dbReference>
<organism evidence="6">
    <name type="scientific">mine drainage metagenome</name>
    <dbReference type="NCBI Taxonomy" id="410659"/>
    <lineage>
        <taxon>unclassified sequences</taxon>
        <taxon>metagenomes</taxon>
        <taxon>ecological metagenomes</taxon>
    </lineage>
</organism>
<reference evidence="6" key="2">
    <citation type="journal article" date="2014" name="ISME J.">
        <title>Microbial stratification in low pH oxic and suboxic macroscopic growths along an acid mine drainage.</title>
        <authorList>
            <person name="Mendez-Garcia C."/>
            <person name="Mesa V."/>
            <person name="Sprenger R.R."/>
            <person name="Richter M."/>
            <person name="Diez M.S."/>
            <person name="Solano J."/>
            <person name="Bargiela R."/>
            <person name="Golyshina O.V."/>
            <person name="Manteca A."/>
            <person name="Ramos J.L."/>
            <person name="Gallego J.R."/>
            <person name="Llorente I."/>
            <person name="Martins Dos Santos V.A."/>
            <person name="Jensen O.N."/>
            <person name="Pelaez A.I."/>
            <person name="Sanchez J."/>
            <person name="Ferrer M."/>
        </authorList>
    </citation>
    <scope>NUCLEOTIDE SEQUENCE</scope>
</reference>
<evidence type="ECO:0000256" key="1">
    <source>
        <dbReference type="ARBA" id="ARBA00022448"/>
    </source>
</evidence>
<dbReference type="InterPro" id="IPR038187">
    <property type="entry name" value="NAC_A/B_dom_sf"/>
</dbReference>
<keyword evidence="3" id="KW-0653">Protein transport</keyword>
<comment type="caution">
    <text evidence="6">The sequence shown here is derived from an EMBL/GenBank/DDBJ whole genome shotgun (WGS) entry which is preliminary data.</text>
</comment>
<proteinExistence type="predicted"/>
<feature type="region of interest" description="Disordered" evidence="4">
    <location>
        <begin position="68"/>
        <end position="91"/>
    </location>
</feature>
<evidence type="ECO:0000256" key="2">
    <source>
        <dbReference type="ARBA" id="ARBA00022884"/>
    </source>
</evidence>
<reference evidence="6" key="1">
    <citation type="submission" date="2013-08" db="EMBL/GenBank/DDBJ databases">
        <authorList>
            <person name="Mendez C."/>
            <person name="Richter M."/>
            <person name="Ferrer M."/>
            <person name="Sanchez J."/>
        </authorList>
    </citation>
    <scope>NUCLEOTIDE SEQUENCE</scope>
</reference>
<keyword evidence="1" id="KW-0813">Transport</keyword>
<dbReference type="PROSITE" id="PS51151">
    <property type="entry name" value="NAC_AB"/>
    <property type="match status" value="1"/>
</dbReference>
<protein>
    <submittedName>
        <fullName evidence="6">Nascent polypeptide-associated complex protein</fullName>
    </submittedName>
</protein>
<accession>T1BEH7</accession>
<dbReference type="Gene3D" id="1.10.8.10">
    <property type="entry name" value="DNA helicase RuvA subunit, C-terminal domain"/>
    <property type="match status" value="1"/>
</dbReference>
<name>T1BEH7_9ZZZZ</name>
<evidence type="ECO:0000313" key="6">
    <source>
        <dbReference type="EMBL" id="EQD51459.1"/>
    </source>
</evidence>
<evidence type="ECO:0000256" key="3">
    <source>
        <dbReference type="ARBA" id="ARBA00022927"/>
    </source>
</evidence>
<dbReference type="SMART" id="SM01407">
    <property type="entry name" value="NAC"/>
    <property type="match status" value="1"/>
</dbReference>
<dbReference type="Gene3D" id="2.20.70.30">
    <property type="entry name" value="Nascent polypeptide-associated complex domain"/>
    <property type="match status" value="1"/>
</dbReference>
<evidence type="ECO:0000256" key="4">
    <source>
        <dbReference type="SAM" id="MobiDB-lite"/>
    </source>
</evidence>
<keyword evidence="2" id="KW-0694">RNA-binding</keyword>
<feature type="domain" description="NAC-A/B" evidence="5">
    <location>
        <begin position="6"/>
        <end position="74"/>
    </location>
</feature>
<feature type="compositionally biased region" description="Low complexity" evidence="4">
    <location>
        <begin position="68"/>
        <end position="86"/>
    </location>
</feature>
<dbReference type="InterPro" id="IPR002715">
    <property type="entry name" value="Nas_poly-pep-assoc_cplx_dom"/>
</dbReference>
<dbReference type="AlphaFoldDB" id="T1BEH7"/>
<dbReference type="Pfam" id="PF01849">
    <property type="entry name" value="NAC"/>
    <property type="match status" value="1"/>
</dbReference>
<dbReference type="GO" id="GO:0015031">
    <property type="term" value="P:protein transport"/>
    <property type="evidence" value="ECO:0007669"/>
    <property type="project" value="UniProtKB-KW"/>
</dbReference>
<sequence length="131" mass="14169">MIPGGPRNQRQMELMMRRMGMRSESIDDVEEVVVRTRTQEHVFERPDVTILTVQGITTYQVVGAPVVRPRGTGPAAAAAPAASTAPAGPPDEDIQLVMDQAQVDRPTAIEALFRAHGAPAEAIMQLLTRGK</sequence>
<dbReference type="NCBIfam" id="TIGR00264">
    <property type="entry name" value="archaeal-type nascent polypeptide-associated complex protein"/>
    <property type="match status" value="1"/>
</dbReference>
<evidence type="ECO:0000259" key="5">
    <source>
        <dbReference type="PROSITE" id="PS51151"/>
    </source>
</evidence>